<evidence type="ECO:0000256" key="6">
    <source>
        <dbReference type="ARBA" id="ARBA00022842"/>
    </source>
</evidence>
<dbReference type="EC" id="3.1.3.71" evidence="3"/>
<name>A0ABW4LJR9_9BACI</name>
<evidence type="ECO:0000256" key="5">
    <source>
        <dbReference type="ARBA" id="ARBA00022801"/>
    </source>
</evidence>
<dbReference type="EMBL" id="JBHUEM010000003">
    <property type="protein sequence ID" value="MFD1735464.1"/>
    <property type="molecule type" value="Genomic_DNA"/>
</dbReference>
<dbReference type="PANTHER" id="PTHR37311">
    <property type="entry name" value="2-PHOSPHOSULFOLACTATE PHOSPHATASE-RELATED"/>
    <property type="match status" value="1"/>
</dbReference>
<dbReference type="PANTHER" id="PTHR37311:SF1">
    <property type="entry name" value="2-PHOSPHOSULFOLACTATE PHOSPHATASE-RELATED"/>
    <property type="match status" value="1"/>
</dbReference>
<sequence>MVFDQTPYSCRVEWGRRGAREAAERGDIVIIVDVLSFSSTVISALEMGAVIFPYPPHLDGEEYANIVKAEYILGRAEASKRGKATLSPVSFSHEHANKKFVLSSMNGSFCTWIAKKTQAVLVGGILNAEAVASVANQISKQRKASITIIPCGEQWNETREYEDTLRPAVEDYLGAGAILSYLGGDKSPEAKICMAGFLSVREKIEDVIWECGSGRELRERGFDADVKHCIRLNTYKTVPMLQDGYFVDVRKYFT</sequence>
<protein>
    <recommendedName>
        <fullName evidence="4">Probable 2-phosphosulfolactate phosphatase</fullName>
        <ecNumber evidence="3">3.1.3.71</ecNumber>
    </recommendedName>
</protein>
<dbReference type="RefSeq" id="WP_377926563.1">
    <property type="nucleotide sequence ID" value="NZ_JBHUEM010000003.1"/>
</dbReference>
<keyword evidence="9" id="KW-1185">Reference proteome</keyword>
<reference evidence="9" key="1">
    <citation type="journal article" date="2019" name="Int. J. Syst. Evol. Microbiol.">
        <title>The Global Catalogue of Microorganisms (GCM) 10K type strain sequencing project: providing services to taxonomists for standard genome sequencing and annotation.</title>
        <authorList>
            <consortium name="The Broad Institute Genomics Platform"/>
            <consortium name="The Broad Institute Genome Sequencing Center for Infectious Disease"/>
            <person name="Wu L."/>
            <person name="Ma J."/>
        </authorList>
    </citation>
    <scope>NUCLEOTIDE SEQUENCE [LARGE SCALE GENOMIC DNA]</scope>
    <source>
        <strain evidence="9">CCUG 49339</strain>
    </source>
</reference>
<comment type="caution">
    <text evidence="8">The sequence shown here is derived from an EMBL/GenBank/DDBJ whole genome shotgun (WGS) entry which is preliminary data.</text>
</comment>
<proteinExistence type="inferred from homology"/>
<evidence type="ECO:0000313" key="9">
    <source>
        <dbReference type="Proteomes" id="UP001597214"/>
    </source>
</evidence>
<comment type="similarity">
    <text evidence="2">Belongs to the ComB family.</text>
</comment>
<evidence type="ECO:0000256" key="2">
    <source>
        <dbReference type="ARBA" id="ARBA00009997"/>
    </source>
</evidence>
<dbReference type="Pfam" id="PF04029">
    <property type="entry name" value="2-ph_phosp"/>
    <property type="match status" value="1"/>
</dbReference>
<organism evidence="8 9">
    <name type="scientific">Bacillus salitolerans</name>
    <dbReference type="NCBI Taxonomy" id="1437434"/>
    <lineage>
        <taxon>Bacteria</taxon>
        <taxon>Bacillati</taxon>
        <taxon>Bacillota</taxon>
        <taxon>Bacilli</taxon>
        <taxon>Bacillales</taxon>
        <taxon>Bacillaceae</taxon>
        <taxon>Bacillus</taxon>
    </lineage>
</organism>
<gene>
    <name evidence="8" type="ORF">ACFSCX_02705</name>
</gene>
<accession>A0ABW4LJR9</accession>
<keyword evidence="5" id="KW-0378">Hydrolase</keyword>
<dbReference type="Proteomes" id="UP001597214">
    <property type="component" value="Unassembled WGS sequence"/>
</dbReference>
<dbReference type="SUPFAM" id="SSF142823">
    <property type="entry name" value="ComB-like"/>
    <property type="match status" value="1"/>
</dbReference>
<dbReference type="Gene3D" id="3.90.1560.10">
    <property type="entry name" value="ComB-like"/>
    <property type="match status" value="1"/>
</dbReference>
<evidence type="ECO:0000256" key="7">
    <source>
        <dbReference type="ARBA" id="ARBA00033711"/>
    </source>
</evidence>
<evidence type="ECO:0000256" key="4">
    <source>
        <dbReference type="ARBA" id="ARBA00021948"/>
    </source>
</evidence>
<keyword evidence="6" id="KW-0460">Magnesium</keyword>
<evidence type="ECO:0000256" key="3">
    <source>
        <dbReference type="ARBA" id="ARBA00012953"/>
    </source>
</evidence>
<comment type="cofactor">
    <cofactor evidence="1">
        <name>Mg(2+)</name>
        <dbReference type="ChEBI" id="CHEBI:18420"/>
    </cofactor>
</comment>
<evidence type="ECO:0000256" key="1">
    <source>
        <dbReference type="ARBA" id="ARBA00001946"/>
    </source>
</evidence>
<comment type="catalytic activity">
    <reaction evidence="7">
        <text>(2R)-O-phospho-3-sulfolactate + H2O = (2R)-3-sulfolactate + phosphate</text>
        <dbReference type="Rhea" id="RHEA:23416"/>
        <dbReference type="ChEBI" id="CHEBI:15377"/>
        <dbReference type="ChEBI" id="CHEBI:15597"/>
        <dbReference type="ChEBI" id="CHEBI:43474"/>
        <dbReference type="ChEBI" id="CHEBI:58738"/>
        <dbReference type="EC" id="3.1.3.71"/>
    </reaction>
</comment>
<evidence type="ECO:0000313" key="8">
    <source>
        <dbReference type="EMBL" id="MFD1735464.1"/>
    </source>
</evidence>
<dbReference type="InterPro" id="IPR036702">
    <property type="entry name" value="ComB-like_sf"/>
</dbReference>
<dbReference type="InterPro" id="IPR005238">
    <property type="entry name" value="ComB-like"/>
</dbReference>